<proteinExistence type="predicted"/>
<sequence>RLAFNVQMSLSNALIEWANTQAYKMKERSIEDLLDIIFALVEGSDELRGILLKDLETGESG</sequence>
<dbReference type="EMBL" id="BARS01020521">
    <property type="protein sequence ID" value="GAG08256.1"/>
    <property type="molecule type" value="Genomic_DNA"/>
</dbReference>
<protein>
    <submittedName>
        <fullName evidence="1">Uncharacterized protein</fullName>
    </submittedName>
</protein>
<accession>X0W6E1</accession>
<gene>
    <name evidence="1" type="ORF">S01H1_33077</name>
</gene>
<feature type="non-terminal residue" evidence="1">
    <location>
        <position position="1"/>
    </location>
</feature>
<dbReference type="AlphaFoldDB" id="X0W6E1"/>
<comment type="caution">
    <text evidence="1">The sequence shown here is derived from an EMBL/GenBank/DDBJ whole genome shotgun (WGS) entry which is preliminary data.</text>
</comment>
<organism evidence="1">
    <name type="scientific">marine sediment metagenome</name>
    <dbReference type="NCBI Taxonomy" id="412755"/>
    <lineage>
        <taxon>unclassified sequences</taxon>
        <taxon>metagenomes</taxon>
        <taxon>ecological metagenomes</taxon>
    </lineage>
</organism>
<evidence type="ECO:0000313" key="1">
    <source>
        <dbReference type="EMBL" id="GAG08256.1"/>
    </source>
</evidence>
<reference evidence="1" key="1">
    <citation type="journal article" date="2014" name="Front. Microbiol.">
        <title>High frequency of phylogenetically diverse reductive dehalogenase-homologous genes in deep subseafloor sedimentary metagenomes.</title>
        <authorList>
            <person name="Kawai M."/>
            <person name="Futagami T."/>
            <person name="Toyoda A."/>
            <person name="Takaki Y."/>
            <person name="Nishi S."/>
            <person name="Hori S."/>
            <person name="Arai W."/>
            <person name="Tsubouchi T."/>
            <person name="Morono Y."/>
            <person name="Uchiyama I."/>
            <person name="Ito T."/>
            <person name="Fujiyama A."/>
            <person name="Inagaki F."/>
            <person name="Takami H."/>
        </authorList>
    </citation>
    <scope>NUCLEOTIDE SEQUENCE</scope>
    <source>
        <strain evidence="1">Expedition CK06-06</strain>
    </source>
</reference>
<name>X0W6E1_9ZZZZ</name>